<feature type="domain" description="Glycoside hydrolase family 2" evidence="8">
    <location>
        <begin position="694"/>
        <end position="779"/>
    </location>
</feature>
<dbReference type="Pfam" id="PF16355">
    <property type="entry name" value="DUF4982"/>
    <property type="match status" value="1"/>
</dbReference>
<evidence type="ECO:0000259" key="6">
    <source>
        <dbReference type="Pfam" id="PF02837"/>
    </source>
</evidence>
<dbReference type="PANTHER" id="PTHR42732">
    <property type="entry name" value="BETA-GALACTOSIDASE"/>
    <property type="match status" value="1"/>
</dbReference>
<dbReference type="Proteomes" id="UP000262969">
    <property type="component" value="Unassembled WGS sequence"/>
</dbReference>
<dbReference type="PRINTS" id="PR00132">
    <property type="entry name" value="GLHYDRLASE2"/>
</dbReference>
<evidence type="ECO:0000259" key="5">
    <source>
        <dbReference type="Pfam" id="PF02836"/>
    </source>
</evidence>
<dbReference type="InterPro" id="IPR008979">
    <property type="entry name" value="Galactose-bd-like_sf"/>
</dbReference>
<dbReference type="InterPro" id="IPR006101">
    <property type="entry name" value="Glyco_hydro_2"/>
</dbReference>
<dbReference type="SUPFAM" id="SSF51445">
    <property type="entry name" value="(Trans)glycosidases"/>
    <property type="match status" value="1"/>
</dbReference>
<reference evidence="9 10" key="1">
    <citation type="journal article" date="2018" name="Nat. Biotechnol.">
        <title>A standardized bacterial taxonomy based on genome phylogeny substantially revises the tree of life.</title>
        <authorList>
            <person name="Parks D.H."/>
            <person name="Chuvochina M."/>
            <person name="Waite D.W."/>
            <person name="Rinke C."/>
            <person name="Skarshewski A."/>
            <person name="Chaumeil P.A."/>
            <person name="Hugenholtz P."/>
        </authorList>
    </citation>
    <scope>NUCLEOTIDE SEQUENCE [LARGE SCALE GENOMIC DNA]</scope>
    <source>
        <strain evidence="9">UBA11728</strain>
    </source>
</reference>
<dbReference type="InterPro" id="IPR036156">
    <property type="entry name" value="Beta-gal/glucu_dom_sf"/>
</dbReference>
<dbReference type="Pfam" id="PF18565">
    <property type="entry name" value="Glyco_hydro2_C5"/>
    <property type="match status" value="1"/>
</dbReference>
<dbReference type="PANTHER" id="PTHR42732:SF1">
    <property type="entry name" value="BETA-MANNOSIDASE"/>
    <property type="match status" value="1"/>
</dbReference>
<dbReference type="Pfam" id="PF02836">
    <property type="entry name" value="Glyco_hydro_2_C"/>
    <property type="match status" value="1"/>
</dbReference>
<evidence type="ECO:0000256" key="1">
    <source>
        <dbReference type="ARBA" id="ARBA00007401"/>
    </source>
</evidence>
<proteinExistence type="inferred from homology"/>
<dbReference type="GO" id="GO:0004553">
    <property type="term" value="F:hydrolase activity, hydrolyzing O-glycosyl compounds"/>
    <property type="evidence" value="ECO:0007669"/>
    <property type="project" value="InterPro"/>
</dbReference>
<dbReference type="Pfam" id="PF00703">
    <property type="entry name" value="Glyco_hydro_2"/>
    <property type="match status" value="1"/>
</dbReference>
<dbReference type="InterPro" id="IPR032311">
    <property type="entry name" value="DUF4982"/>
</dbReference>
<evidence type="ECO:0000259" key="7">
    <source>
        <dbReference type="Pfam" id="PF16355"/>
    </source>
</evidence>
<evidence type="ECO:0000313" key="10">
    <source>
        <dbReference type="Proteomes" id="UP000262969"/>
    </source>
</evidence>
<evidence type="ECO:0000256" key="3">
    <source>
        <dbReference type="ARBA" id="ARBA00023295"/>
    </source>
</evidence>
<comment type="caution">
    <text evidence="9">The sequence shown here is derived from an EMBL/GenBank/DDBJ whole genome shotgun (WGS) entry which is preliminary data.</text>
</comment>
<feature type="domain" description="Glycoside hydrolase family 2 immunoglobulin-like beta-sandwich" evidence="4">
    <location>
        <begin position="168"/>
        <end position="271"/>
    </location>
</feature>
<dbReference type="InterPro" id="IPR006102">
    <property type="entry name" value="Ig-like_GH2"/>
</dbReference>
<keyword evidence="2 9" id="KW-0378">Hydrolase</keyword>
<dbReference type="InterPro" id="IPR040605">
    <property type="entry name" value="Glyco_hydro2_dom5"/>
</dbReference>
<dbReference type="InterPro" id="IPR051913">
    <property type="entry name" value="GH2_Domain-Containing"/>
</dbReference>
<dbReference type="InterPro" id="IPR006104">
    <property type="entry name" value="Glyco_hydro_2_N"/>
</dbReference>
<evidence type="ECO:0000259" key="8">
    <source>
        <dbReference type="Pfam" id="PF18565"/>
    </source>
</evidence>
<protein>
    <submittedName>
        <fullName evidence="9">Glycoside hydrolase family 2</fullName>
    </submittedName>
</protein>
<dbReference type="AlphaFoldDB" id="A0A3D2X3V3"/>
<sequence>MDTTHIPLNKDWKFCYGDSQDAWYKGFNDSNWQSITVPHDWSVTMPFSREFSSGTGYLAGGIGWYRTHFKLPKEYIGKQISVIFDGVYKNSQVWCNSYYLGKRPNGYSTFSYDISSFAHFGEEENVLSLKVSHMDLADSRWFTGSGITRKVTLLVEEPVHAKENGIFFTTLRVDEASAHIKVLHEICNDSNASQHLQIESMLSTPDGTCVLSLKSEETFSPGETRQILLNGLVEQPNLWSPNTPYLYDLNTYLTLENGSNYRISSLKAGIRSIFFDPDKGFFLNKKETKLKGVCVHHDGGVLGAAMHKEVWKRRLIKLKEMGCNAIRCSHNPHMPELYDLCDEMGFLMMDEAFDEWENAKNKWSTGHNVYPPKHQGYFEDFPSWHEEDLKAMVRRDRRHPSVILWSIGNEIDYPNDPYCHPLFAVVAGNNDAGKPEAERIYSPNRPNAERLSVLAAKLTAIVRTEDTTRPVTLAAAFPELSSQIGFFDTLDVVGYNYKEEYYVQDHARFPQKPFLGSENSHSYAAWQSVISHPFISGQFLWTGIDYLGEAHGWPIHGSSAGLLTLAGFEKPGYYMRRSLWSTEPVIHLFTALADGNYDEWKDMTNRWNYEDGSNVLVRVYTNLPKVTLSINGRLLQTLEHKTSFGYFECVLPYEAGIIHAIGYQTDSESDLSCFLTTASTPSSIILHNWDDDAATDILQVEVSITDAKGITVPDARVLLEAKVEGGGEILGLENGDLADNTPYSLATRHTLNGKLIIYIRKISHTPITLTVCADDVQDSVLMIE</sequence>
<evidence type="ECO:0000256" key="2">
    <source>
        <dbReference type="ARBA" id="ARBA00022801"/>
    </source>
</evidence>
<dbReference type="SUPFAM" id="SSF49785">
    <property type="entry name" value="Galactose-binding domain-like"/>
    <property type="match status" value="1"/>
</dbReference>
<dbReference type="GO" id="GO:0005975">
    <property type="term" value="P:carbohydrate metabolic process"/>
    <property type="evidence" value="ECO:0007669"/>
    <property type="project" value="InterPro"/>
</dbReference>
<dbReference type="InterPro" id="IPR013783">
    <property type="entry name" value="Ig-like_fold"/>
</dbReference>
<keyword evidence="3" id="KW-0326">Glycosidase</keyword>
<feature type="domain" description="Glycosyl hydrolases family 2 sugar binding" evidence="6">
    <location>
        <begin position="11"/>
        <end position="154"/>
    </location>
</feature>
<dbReference type="Gene3D" id="2.60.40.10">
    <property type="entry name" value="Immunoglobulins"/>
    <property type="match status" value="3"/>
</dbReference>
<feature type="domain" description="DUF4982" evidence="7">
    <location>
        <begin position="612"/>
        <end position="665"/>
    </location>
</feature>
<comment type="similarity">
    <text evidence="1">Belongs to the glycosyl hydrolase 2 family.</text>
</comment>
<feature type="domain" description="Glycoside hydrolase family 2 catalytic" evidence="5">
    <location>
        <begin position="278"/>
        <end position="542"/>
    </location>
</feature>
<gene>
    <name evidence="9" type="ORF">DHW61_02180</name>
</gene>
<dbReference type="InterPro" id="IPR006103">
    <property type="entry name" value="Glyco_hydro_2_cat"/>
</dbReference>
<dbReference type="Pfam" id="PF02837">
    <property type="entry name" value="Glyco_hydro_2_N"/>
    <property type="match status" value="1"/>
</dbReference>
<accession>A0A3D2X3V3</accession>
<dbReference type="Gene3D" id="3.20.20.80">
    <property type="entry name" value="Glycosidases"/>
    <property type="match status" value="1"/>
</dbReference>
<dbReference type="EMBL" id="DPVV01000080">
    <property type="protein sequence ID" value="HCL01215.1"/>
    <property type="molecule type" value="Genomic_DNA"/>
</dbReference>
<organism evidence="9 10">
    <name type="scientific">Lachnoclostridium phytofermentans</name>
    <dbReference type="NCBI Taxonomy" id="66219"/>
    <lineage>
        <taxon>Bacteria</taxon>
        <taxon>Bacillati</taxon>
        <taxon>Bacillota</taxon>
        <taxon>Clostridia</taxon>
        <taxon>Lachnospirales</taxon>
        <taxon>Lachnospiraceae</taxon>
    </lineage>
</organism>
<evidence type="ECO:0000259" key="4">
    <source>
        <dbReference type="Pfam" id="PF00703"/>
    </source>
</evidence>
<name>A0A3D2X3V3_9FIRM</name>
<dbReference type="SUPFAM" id="SSF49303">
    <property type="entry name" value="beta-Galactosidase/glucuronidase domain"/>
    <property type="match status" value="1"/>
</dbReference>
<dbReference type="InterPro" id="IPR017853">
    <property type="entry name" value="GH"/>
</dbReference>
<dbReference type="Gene3D" id="2.60.120.260">
    <property type="entry name" value="Galactose-binding domain-like"/>
    <property type="match status" value="1"/>
</dbReference>
<evidence type="ECO:0000313" key="9">
    <source>
        <dbReference type="EMBL" id="HCL01215.1"/>
    </source>
</evidence>